<keyword evidence="2" id="KW-0812">Transmembrane</keyword>
<evidence type="ECO:0000256" key="1">
    <source>
        <dbReference type="SAM" id="MobiDB-lite"/>
    </source>
</evidence>
<name>A0ABY4N254_9MICO</name>
<reference evidence="3" key="1">
    <citation type="submission" date="2022-05" db="EMBL/GenBank/DDBJ databases">
        <title>Genomic analysis of Brachybacterium sp. CBA3104.</title>
        <authorList>
            <person name="Roh S.W."/>
            <person name="Kim Y.B."/>
            <person name="Kim Y."/>
        </authorList>
    </citation>
    <scope>NUCLEOTIDE SEQUENCE</scope>
    <source>
        <strain evidence="3">CBA3104</strain>
    </source>
</reference>
<feature type="transmembrane region" description="Helical" evidence="2">
    <location>
        <begin position="171"/>
        <end position="190"/>
    </location>
</feature>
<feature type="transmembrane region" description="Helical" evidence="2">
    <location>
        <begin position="261"/>
        <end position="281"/>
    </location>
</feature>
<feature type="transmembrane region" description="Helical" evidence="2">
    <location>
        <begin position="105"/>
        <end position="129"/>
    </location>
</feature>
<dbReference type="PANTHER" id="PTHR23542:SF1">
    <property type="entry name" value="MAJOR FACILITATOR SUPERFAMILY (MFS) PROFILE DOMAIN-CONTAINING PROTEIN"/>
    <property type="match status" value="1"/>
</dbReference>
<feature type="transmembrane region" description="Helical" evidence="2">
    <location>
        <begin position="45"/>
        <end position="66"/>
    </location>
</feature>
<feature type="transmembrane region" description="Helical" evidence="2">
    <location>
        <begin position="78"/>
        <end position="99"/>
    </location>
</feature>
<keyword evidence="2" id="KW-1133">Transmembrane helix</keyword>
<feature type="transmembrane region" description="Helical" evidence="2">
    <location>
        <begin position="141"/>
        <end position="165"/>
    </location>
</feature>
<evidence type="ECO:0000313" key="4">
    <source>
        <dbReference type="Proteomes" id="UP001055868"/>
    </source>
</evidence>
<keyword evidence="2" id="KW-0472">Membrane</keyword>
<protein>
    <submittedName>
        <fullName evidence="3">MFS transporter</fullName>
    </submittedName>
</protein>
<feature type="transmembrane region" description="Helical" evidence="2">
    <location>
        <begin position="377"/>
        <end position="399"/>
    </location>
</feature>
<feature type="transmembrane region" description="Helical" evidence="2">
    <location>
        <begin position="227"/>
        <end position="249"/>
    </location>
</feature>
<dbReference type="RefSeq" id="WP_249477778.1">
    <property type="nucleotide sequence ID" value="NZ_CP097218.1"/>
</dbReference>
<keyword evidence="4" id="KW-1185">Reference proteome</keyword>
<dbReference type="Gene3D" id="1.20.1250.20">
    <property type="entry name" value="MFS general substrate transporter like domains"/>
    <property type="match status" value="1"/>
</dbReference>
<gene>
    <name evidence="3" type="ORF">M4486_13565</name>
</gene>
<dbReference type="Proteomes" id="UP001055868">
    <property type="component" value="Chromosome"/>
</dbReference>
<dbReference type="SUPFAM" id="SSF103473">
    <property type="entry name" value="MFS general substrate transporter"/>
    <property type="match status" value="1"/>
</dbReference>
<proteinExistence type="predicted"/>
<feature type="region of interest" description="Disordered" evidence="1">
    <location>
        <begin position="195"/>
        <end position="222"/>
    </location>
</feature>
<accession>A0ABY4N254</accession>
<dbReference type="InterPro" id="IPR036259">
    <property type="entry name" value="MFS_trans_sf"/>
</dbReference>
<feature type="transmembrane region" description="Helical" evidence="2">
    <location>
        <begin position="18"/>
        <end position="39"/>
    </location>
</feature>
<evidence type="ECO:0000313" key="3">
    <source>
        <dbReference type="EMBL" id="UQN28650.1"/>
    </source>
</evidence>
<evidence type="ECO:0000256" key="2">
    <source>
        <dbReference type="SAM" id="Phobius"/>
    </source>
</evidence>
<dbReference type="Pfam" id="PF07690">
    <property type="entry name" value="MFS_1"/>
    <property type="match status" value="1"/>
</dbReference>
<dbReference type="InterPro" id="IPR011701">
    <property type="entry name" value="MFS"/>
</dbReference>
<sequence length="406" mass="40915">MPNPYSTILRTPGAARRLLALLLSALPLGMLSLTIILSVQEWTGSLRAAGTVSALFGLGNAIGLTVQGALMERRGERGLLLVTGTSCAVALAMFTTVGVLEGPLWALGVLALTGGTCVPAITAAARAWLPLAFAEPTERSASYALLAALFQTAVAVGPLLLSLALLLHGPVLALALSATAILAAVLVFALPRDERRGPDTSAADVEPPRARRVDPERRAARRSRLSPGMLTILCAEALGGIAVGATGVAVPAAMDSAGRPVLVGVGFAALACGEVLTALIIGARPIPTHRRMILPLALAGSAFSALLVLLSAASPGLLVLAMMILGASTAPATLAKSALLDVVSTADAVARGYSQLVAVSLISAAAGSALAGQLSDALSPLGLLVVPVASLGLAAAWTASRMRTLR</sequence>
<organism evidence="3 4">
    <name type="scientific">Brachybacterium kimchii</name>
    <dbReference type="NCBI Taxonomy" id="2942909"/>
    <lineage>
        <taxon>Bacteria</taxon>
        <taxon>Bacillati</taxon>
        <taxon>Actinomycetota</taxon>
        <taxon>Actinomycetes</taxon>
        <taxon>Micrococcales</taxon>
        <taxon>Dermabacteraceae</taxon>
        <taxon>Brachybacterium</taxon>
    </lineage>
</organism>
<feature type="compositionally biased region" description="Basic and acidic residues" evidence="1">
    <location>
        <begin position="206"/>
        <end position="218"/>
    </location>
</feature>
<dbReference type="PANTHER" id="PTHR23542">
    <property type="match status" value="1"/>
</dbReference>
<dbReference type="EMBL" id="CP097218">
    <property type="protein sequence ID" value="UQN28650.1"/>
    <property type="molecule type" value="Genomic_DNA"/>
</dbReference>